<keyword evidence="2" id="KW-1185">Reference proteome</keyword>
<accession>B0DUV5</accession>
<dbReference type="InParanoid" id="B0DUV5"/>
<reference evidence="1 2" key="1">
    <citation type="journal article" date="2008" name="Nature">
        <title>The genome of Laccaria bicolor provides insights into mycorrhizal symbiosis.</title>
        <authorList>
            <person name="Martin F."/>
            <person name="Aerts A."/>
            <person name="Ahren D."/>
            <person name="Brun A."/>
            <person name="Danchin E.G.J."/>
            <person name="Duchaussoy F."/>
            <person name="Gibon J."/>
            <person name="Kohler A."/>
            <person name="Lindquist E."/>
            <person name="Pereda V."/>
            <person name="Salamov A."/>
            <person name="Shapiro H.J."/>
            <person name="Wuyts J."/>
            <person name="Blaudez D."/>
            <person name="Buee M."/>
            <person name="Brokstein P."/>
            <person name="Canbaeck B."/>
            <person name="Cohen D."/>
            <person name="Courty P.E."/>
            <person name="Coutinho P.M."/>
            <person name="Delaruelle C."/>
            <person name="Detter J.C."/>
            <person name="Deveau A."/>
            <person name="DiFazio S."/>
            <person name="Duplessis S."/>
            <person name="Fraissinet-Tachet L."/>
            <person name="Lucic E."/>
            <person name="Frey-Klett P."/>
            <person name="Fourrey C."/>
            <person name="Feussner I."/>
            <person name="Gay G."/>
            <person name="Grimwood J."/>
            <person name="Hoegger P.J."/>
            <person name="Jain P."/>
            <person name="Kilaru S."/>
            <person name="Labbe J."/>
            <person name="Lin Y.C."/>
            <person name="Legue V."/>
            <person name="Le Tacon F."/>
            <person name="Marmeisse R."/>
            <person name="Melayah D."/>
            <person name="Montanini B."/>
            <person name="Muratet M."/>
            <person name="Nehls U."/>
            <person name="Niculita-Hirzel H."/>
            <person name="Oudot-Le Secq M.P."/>
            <person name="Peter M."/>
            <person name="Quesneville H."/>
            <person name="Rajashekar B."/>
            <person name="Reich M."/>
            <person name="Rouhier N."/>
            <person name="Schmutz J."/>
            <person name="Yin T."/>
            <person name="Chalot M."/>
            <person name="Henrissat B."/>
            <person name="Kuees U."/>
            <person name="Lucas S."/>
            <person name="Van de Peer Y."/>
            <person name="Podila G.K."/>
            <person name="Polle A."/>
            <person name="Pukkila P.J."/>
            <person name="Richardson P.M."/>
            <person name="Rouze P."/>
            <person name="Sanders I.R."/>
            <person name="Stajich J.E."/>
            <person name="Tunlid A."/>
            <person name="Tuskan G."/>
            <person name="Grigoriev I.V."/>
        </authorList>
    </citation>
    <scope>NUCLEOTIDE SEQUENCE [LARGE SCALE GENOMIC DNA]</scope>
    <source>
        <strain evidence="2">S238N-H82 / ATCC MYA-4686</strain>
    </source>
</reference>
<protein>
    <submittedName>
        <fullName evidence="1">Predicted protein</fullName>
    </submittedName>
</protein>
<name>B0DUV5_LACBS</name>
<evidence type="ECO:0000313" key="2">
    <source>
        <dbReference type="Proteomes" id="UP000001194"/>
    </source>
</evidence>
<dbReference type="EMBL" id="DS547137">
    <property type="protein sequence ID" value="EDR01678.1"/>
    <property type="molecule type" value="Genomic_DNA"/>
</dbReference>
<gene>
    <name evidence="1" type="ORF">LACBIDRAFT_310676</name>
</gene>
<sequence>MPATRQSRSASRDTLRRVSTLILPTNDAGDAARLFRMDLGVTGHTSFYRQPKR</sequence>
<dbReference type="HOGENOM" id="CLU_3069099_0_0_1"/>
<dbReference type="KEGG" id="lbc:LACBIDRAFT_310676"/>
<dbReference type="GeneID" id="6083321"/>
<organism evidence="2">
    <name type="scientific">Laccaria bicolor (strain S238N-H82 / ATCC MYA-4686)</name>
    <name type="common">Bicoloured deceiver</name>
    <name type="synonym">Laccaria laccata var. bicolor</name>
    <dbReference type="NCBI Taxonomy" id="486041"/>
    <lineage>
        <taxon>Eukaryota</taxon>
        <taxon>Fungi</taxon>
        <taxon>Dikarya</taxon>
        <taxon>Basidiomycota</taxon>
        <taxon>Agaricomycotina</taxon>
        <taxon>Agaricomycetes</taxon>
        <taxon>Agaricomycetidae</taxon>
        <taxon>Agaricales</taxon>
        <taxon>Agaricineae</taxon>
        <taxon>Hydnangiaceae</taxon>
        <taxon>Laccaria</taxon>
    </lineage>
</organism>
<dbReference type="RefSeq" id="XP_001887754.1">
    <property type="nucleotide sequence ID" value="XM_001887719.1"/>
</dbReference>
<proteinExistence type="predicted"/>
<dbReference type="AlphaFoldDB" id="B0DUV5"/>
<dbReference type="Proteomes" id="UP000001194">
    <property type="component" value="Unassembled WGS sequence"/>
</dbReference>
<evidence type="ECO:0000313" key="1">
    <source>
        <dbReference type="EMBL" id="EDR01678.1"/>
    </source>
</evidence>